<accession>A0A2Z6QFW6</accession>
<dbReference type="InterPro" id="IPR003450">
    <property type="entry name" value="Replication_origin-bd"/>
</dbReference>
<reference evidence="3 4" key="1">
    <citation type="submission" date="2017-11" db="EMBL/GenBank/DDBJ databases">
        <title>The genome of Rhizophagus clarus HR1 reveals common genetic basis of auxotrophy among arbuscular mycorrhizal fungi.</title>
        <authorList>
            <person name="Kobayashi Y."/>
        </authorList>
    </citation>
    <scope>NUCLEOTIDE SEQUENCE [LARGE SCALE GENOMIC DNA]</scope>
    <source>
        <strain evidence="3 4">HR1</strain>
    </source>
</reference>
<feature type="compositionally biased region" description="Acidic residues" evidence="1">
    <location>
        <begin position="35"/>
        <end position="45"/>
    </location>
</feature>
<evidence type="ECO:0000313" key="4">
    <source>
        <dbReference type="Proteomes" id="UP000247702"/>
    </source>
</evidence>
<evidence type="ECO:0000313" key="3">
    <source>
        <dbReference type="EMBL" id="GBB89093.1"/>
    </source>
</evidence>
<dbReference type="GO" id="GO:0003688">
    <property type="term" value="F:DNA replication origin binding"/>
    <property type="evidence" value="ECO:0007669"/>
    <property type="project" value="InterPro"/>
</dbReference>
<dbReference type="Pfam" id="PF02399">
    <property type="entry name" value="Herpes_ori_bp"/>
    <property type="match status" value="1"/>
</dbReference>
<protein>
    <recommendedName>
        <fullName evidence="2">Replication origin-binding protein domain-containing protein</fullName>
    </recommendedName>
</protein>
<organism evidence="3 4">
    <name type="scientific">Rhizophagus clarus</name>
    <dbReference type="NCBI Taxonomy" id="94130"/>
    <lineage>
        <taxon>Eukaryota</taxon>
        <taxon>Fungi</taxon>
        <taxon>Fungi incertae sedis</taxon>
        <taxon>Mucoromycota</taxon>
        <taxon>Glomeromycotina</taxon>
        <taxon>Glomeromycetes</taxon>
        <taxon>Glomerales</taxon>
        <taxon>Glomeraceae</taxon>
        <taxon>Rhizophagus</taxon>
    </lineage>
</organism>
<sequence length="1192" mass="136562">MHTPTISNQTDRTGTAPALRYDGTGPNKYLSDSDSYNDNDSDCGSDDYNNYESNYESDNEEASCASTSTTEAVKERKVNVTYTLRQENFNDKFSPKDLLNAIRGILSSPPRDMSNDKGSLDCLPIYSFLFPNEKVSSLYNAYDRSEVEDKLVIKIDQDGDHAPKFSVADDISEVYGLPGIHECINGQKPLRAVIDIDASQKDMETTGVKAQEVFFRICLSFIRALYRILDCDWKDILNGLVIATSSDPSKCSYHILYAPALLIDHRELKAFTELVYTITGKKFGMFIDRKLSGHNFNLRLIGSAKKGHVKRILQFSLDNGWNELDHARVQPPTSLGFEVRPRMLSTEKNNNLLRLSVGLDILQKYAELVLQKHSSYLRDWIIEEKDSENFVYFNRKAPLGCPLCKRIHDKDQRWFGCVCASSGRFIVKCFRQNSDERGVVFECDPSIAEKIQQENKKSLQSSHKVKVSGFPKAFVNFPSWAKYNESLSAIETYEERYVRPLPNEGDIYVGSPWEMGKTYVLEHLTISDDVNLLVLSTHHSYSNAVITRLNLKSYCDIDGNINLPDHKRVVCQIESLHRITNKCECSKKCKCPPSQYDLWLDEIVSIIAQAQSQLAGQSIEKLYKLIQKARRIIVMDNDLTDLNIEWIKALRKNIPFSIIHNTYQPQKGKTFRLAPNKETVLAELWDWARQISSLPFENRKSASLICHLKKDIQGIVCALKTDFPELRIKEYHGKSDPVEKAQDFSNVEESWIDVDLVAYTSTLKIGVSCINPKFERAFCLFNSYIETNAGTNQMLFRMRCIKDYICHIEQRSSNVSVTEKGLFQWLLNAKRECLPRELQNRGIFPDIDSIIRNKNVPTVRLWVAYMLEKFCSQRLFGWRMVDFLREAGMIISIIESGPKSNENTLSQVIKAKCSVVKADEILDITNANILDRETAELLENKPKKTLEEMRSLDQHHIVDCYEISPESLTENFISKGKKAIGGIADTSLLRVCIPARDIDDRIRYKVNEVKIRISSPKLMSYLQDLVPKMAQVFDNTDVLRSAKKSRLKTDQAKLGLLNSALHATYGLKFKVIDKSRRYYHLDESFDTKDTPRLSSYQTGEEIYWKNREDTRYGYSNLRPDELILDNFTSSSKMNNMQITGDIQELFDICYYYSNKSDMCSLLSIFYIIISEKGYIYRSRLIFSSSDSETGAS</sequence>
<dbReference type="Proteomes" id="UP000247702">
    <property type="component" value="Unassembled WGS sequence"/>
</dbReference>
<comment type="caution">
    <text evidence="3">The sequence shown here is derived from an EMBL/GenBank/DDBJ whole genome shotgun (WGS) entry which is preliminary data.</text>
</comment>
<dbReference type="GO" id="GO:0006260">
    <property type="term" value="P:DNA replication"/>
    <property type="evidence" value="ECO:0007669"/>
    <property type="project" value="InterPro"/>
</dbReference>
<evidence type="ECO:0000259" key="2">
    <source>
        <dbReference type="Pfam" id="PF02399"/>
    </source>
</evidence>
<dbReference type="EMBL" id="BEXD01000643">
    <property type="protein sequence ID" value="GBB89093.1"/>
    <property type="molecule type" value="Genomic_DNA"/>
</dbReference>
<name>A0A2Z6QFW6_9GLOM</name>
<feature type="region of interest" description="Disordered" evidence="1">
    <location>
        <begin position="1"/>
        <end position="68"/>
    </location>
</feature>
<dbReference type="STRING" id="94130.A0A2Z6QFW6"/>
<evidence type="ECO:0000256" key="1">
    <source>
        <dbReference type="SAM" id="MobiDB-lite"/>
    </source>
</evidence>
<dbReference type="AlphaFoldDB" id="A0A2Z6QFW6"/>
<keyword evidence="4" id="KW-1185">Reference proteome</keyword>
<feature type="compositionally biased region" description="Polar residues" evidence="1">
    <location>
        <begin position="1"/>
        <end position="13"/>
    </location>
</feature>
<dbReference type="GO" id="GO:0005524">
    <property type="term" value="F:ATP binding"/>
    <property type="evidence" value="ECO:0007669"/>
    <property type="project" value="InterPro"/>
</dbReference>
<proteinExistence type="predicted"/>
<feature type="domain" description="Replication origin-binding protein" evidence="2">
    <location>
        <begin position="521"/>
        <end position="664"/>
    </location>
</feature>
<gene>
    <name evidence="3" type="ORF">RclHR1_15770004</name>
</gene>